<name>A0ABY6NWC0_9NOCA</name>
<evidence type="ECO:0000313" key="2">
    <source>
        <dbReference type="Proteomes" id="UP001164965"/>
    </source>
</evidence>
<reference evidence="1" key="1">
    <citation type="submission" date="2022-10" db="EMBL/GenBank/DDBJ databases">
        <title>Rhodococcus sp.75.</title>
        <authorList>
            <person name="Sun M."/>
        </authorList>
    </citation>
    <scope>NUCLEOTIDE SEQUENCE</scope>
    <source>
        <strain evidence="1">75</strain>
    </source>
</reference>
<accession>A0ABY6NWC0</accession>
<dbReference type="EMBL" id="CP110615">
    <property type="protein sequence ID" value="UZJ23692.1"/>
    <property type="molecule type" value="Genomic_DNA"/>
</dbReference>
<keyword evidence="2" id="KW-1185">Reference proteome</keyword>
<sequence length="145" mass="16142">MPTLDTETVTEHYLVAALWLGHAFHPEGHPESDLNPVQLDEFVASIHDLPEEVWSAARADVFDFMAHLDSDDVEEYLEADRHNATPSEQMGHDFYLTRCGHGAGFWDRGLGELGDRLSEAARPYGEVSLFGNLGTDGRPGPVYME</sequence>
<organism evidence="1 2">
    <name type="scientific">Rhodococcus antarcticus</name>
    <dbReference type="NCBI Taxonomy" id="2987751"/>
    <lineage>
        <taxon>Bacteria</taxon>
        <taxon>Bacillati</taxon>
        <taxon>Actinomycetota</taxon>
        <taxon>Actinomycetes</taxon>
        <taxon>Mycobacteriales</taxon>
        <taxon>Nocardiaceae</taxon>
        <taxon>Rhodococcus</taxon>
    </lineage>
</organism>
<dbReference type="Proteomes" id="UP001164965">
    <property type="component" value="Chromosome"/>
</dbReference>
<protein>
    <submittedName>
        <fullName evidence="1">Uncharacterized protein</fullName>
    </submittedName>
</protein>
<gene>
    <name evidence="1" type="ORF">RHODO2019_10780</name>
</gene>
<dbReference type="RefSeq" id="WP_265381800.1">
    <property type="nucleotide sequence ID" value="NZ_CP110615.1"/>
</dbReference>
<evidence type="ECO:0000313" key="1">
    <source>
        <dbReference type="EMBL" id="UZJ23692.1"/>
    </source>
</evidence>
<proteinExistence type="predicted"/>